<sequence>MFNCSLVKKVLILPPQSREECLQYSRQLTLDPKTAHQRLQLSDSSRMATDKDIQTYYEYSYVNGYRQKKVKQQEWYEHPESFNKYSQ</sequence>
<proteinExistence type="predicted"/>
<comment type="caution">
    <text evidence="1">The sequence shown here is derived from an EMBL/GenBank/DDBJ whole genome shotgun (WGS) entry which is preliminary data.</text>
</comment>
<evidence type="ECO:0000313" key="1">
    <source>
        <dbReference type="EMBL" id="MCI4377033.1"/>
    </source>
</evidence>
<feature type="non-terminal residue" evidence="1">
    <location>
        <position position="87"/>
    </location>
</feature>
<protein>
    <submittedName>
        <fullName evidence="1">Uncharacterized protein</fullName>
    </submittedName>
</protein>
<name>A0ACC5WD70_PANGG</name>
<organism evidence="1 2">
    <name type="scientific">Pangasianodon gigas</name>
    <name type="common">Mekong giant catfish</name>
    <name type="synonym">Pangasius gigas</name>
    <dbReference type="NCBI Taxonomy" id="30993"/>
    <lineage>
        <taxon>Eukaryota</taxon>
        <taxon>Metazoa</taxon>
        <taxon>Chordata</taxon>
        <taxon>Craniata</taxon>
        <taxon>Vertebrata</taxon>
        <taxon>Euteleostomi</taxon>
        <taxon>Actinopterygii</taxon>
        <taxon>Neopterygii</taxon>
        <taxon>Teleostei</taxon>
        <taxon>Ostariophysi</taxon>
        <taxon>Siluriformes</taxon>
        <taxon>Pangasiidae</taxon>
        <taxon>Pangasianodon</taxon>
    </lineage>
</organism>
<evidence type="ECO:0000313" key="2">
    <source>
        <dbReference type="Proteomes" id="UP000829447"/>
    </source>
</evidence>
<keyword evidence="2" id="KW-1185">Reference proteome</keyword>
<dbReference type="Proteomes" id="UP000829447">
    <property type="component" value="Linkage Group LG4"/>
</dbReference>
<dbReference type="EMBL" id="CM040457">
    <property type="protein sequence ID" value="MCI4377033.1"/>
    <property type="molecule type" value="Genomic_DNA"/>
</dbReference>
<accession>A0ACC5WD70</accession>
<reference evidence="1 2" key="1">
    <citation type="journal article" date="2022" name="bioRxiv">
        <title>An ancient truncated duplication of the anti-Mullerian hormone receptor type 2 gene is a potential conserved master sex determinant in the Pangasiidae catfish family.</title>
        <authorList>
            <person name="Wen M."/>
            <person name="Pan Q."/>
            <person name="Jouanno E."/>
            <person name="Montfort J."/>
            <person name="Zahm M."/>
            <person name="Cabau C."/>
            <person name="Klopp C."/>
            <person name="Iampietro C."/>
            <person name="Roques C."/>
            <person name="Bouchez O."/>
            <person name="Castinel A."/>
            <person name="Donnadieu C."/>
            <person name="Parrinello H."/>
            <person name="Poncet C."/>
            <person name="Belmonte E."/>
            <person name="Gautier V."/>
            <person name="Avarre J.-C."/>
            <person name="Dugue R."/>
            <person name="Gustiano R."/>
            <person name="Ha T.T.T."/>
            <person name="Campet M."/>
            <person name="Sriphairoj K."/>
            <person name="Ribolli J."/>
            <person name="de Almeida F.L."/>
            <person name="Desvignes T."/>
            <person name="Postlethwait J.H."/>
            <person name="Bucao C.F."/>
            <person name="Robinson-Rechavi M."/>
            <person name="Bobe J."/>
            <person name="Herpin A."/>
            <person name="Guiguen Y."/>
        </authorList>
    </citation>
    <scope>NUCLEOTIDE SEQUENCE [LARGE SCALE GENOMIC DNA]</scope>
    <source>
        <strain evidence="1">YG-Dec2019</strain>
    </source>
</reference>
<gene>
    <name evidence="1" type="ORF">PGIGA_G00198950</name>
</gene>